<reference evidence="1 2" key="1">
    <citation type="submission" date="2009-02" db="EMBL/GenBank/DDBJ databases">
        <title>Genome sequence of Bacillus cereus 03BB102.</title>
        <authorList>
            <person name="Dodson R.J."/>
            <person name="Jackson P."/>
            <person name="Munk A.C."/>
            <person name="Brettin T."/>
            <person name="Bruce D."/>
            <person name="Detter C."/>
            <person name="Tapia R."/>
            <person name="Han C."/>
            <person name="Sutton G."/>
            <person name="Sims D."/>
        </authorList>
    </citation>
    <scope>NUCLEOTIDE SEQUENCE [LARGE SCALE GENOMIC DNA]</scope>
    <source>
        <strain evidence="1 2">03BB102</strain>
        <plasmid evidence="2">Plasmid p03BB102_179</plasmid>
    </source>
</reference>
<dbReference type="Proteomes" id="UP000002210">
    <property type="component" value="Plasmid p03BB102_179"/>
</dbReference>
<accession>A0A125YA17</accession>
<dbReference type="PATRIC" id="fig|572264.18.peg.5612"/>
<protein>
    <submittedName>
        <fullName evidence="1">Uncharacterized protein</fullName>
    </submittedName>
</protein>
<geneLocation type="plasmid" evidence="1 2">
    <name>p03BB102_179</name>
</geneLocation>
<evidence type="ECO:0000313" key="2">
    <source>
        <dbReference type="Proteomes" id="UP000002210"/>
    </source>
</evidence>
<dbReference type="RefSeq" id="WP_012680394.1">
    <property type="nucleotide sequence ID" value="NC_012473.1"/>
</dbReference>
<dbReference type="AlphaFoldDB" id="A0A125YA17"/>
<organism evidence="1 2">
    <name type="scientific">Bacillus cereus (strain 03BB102)</name>
    <dbReference type="NCBI Taxonomy" id="572264"/>
    <lineage>
        <taxon>Bacteria</taxon>
        <taxon>Bacillati</taxon>
        <taxon>Bacillota</taxon>
        <taxon>Bacilli</taxon>
        <taxon>Bacillales</taxon>
        <taxon>Bacillaceae</taxon>
        <taxon>Bacillus</taxon>
        <taxon>Bacillus cereus group</taxon>
    </lineage>
</organism>
<name>A0A125YA17_BACC3</name>
<dbReference type="EMBL" id="CP001406">
    <property type="protein sequence ID" value="ACO25757.1"/>
    <property type="molecule type" value="Genomic_DNA"/>
</dbReference>
<sequence>MKKIINKIINKIIQRSGIPKENVSIVKNETKVIDKPIEIKLNIDIQKFKMGLLKIGYEFATDTIKHYFLRDVKAKTISNLLYKADFEGLDKHNLFIGDGIQKKVLVPFEELMNFNEDFHYLILTSIKDIGLTCFINLFSTFFIGIRLSNKEYDIPNSMIFGINDTHTKRFKKVRWPDIVKECYSEAQLRFCYEIDNKFEALDFYKAETEGKISLYTLNGNTPLFYKNGEIAYEDCYHKLTQKQLIVRDLGDFKNEIITNYILDEELYIKISPSEDLLKVVEINVEQERVKDHI</sequence>
<proteinExistence type="predicted"/>
<gene>
    <name evidence="1" type="ordered locus">BCA_A0026</name>
</gene>
<dbReference type="KEGG" id="bcx:BCA_A0026"/>
<keyword evidence="1" id="KW-0614">Plasmid</keyword>
<evidence type="ECO:0000313" key="1">
    <source>
        <dbReference type="EMBL" id="ACO25757.1"/>
    </source>
</evidence>